<dbReference type="InterPro" id="IPR029044">
    <property type="entry name" value="Nucleotide-diphossugar_trans"/>
</dbReference>
<dbReference type="EMBL" id="GL890825">
    <property type="protein sequence ID" value="EGJ34991.1"/>
    <property type="molecule type" value="Genomic_DNA"/>
</dbReference>
<accession>F4XK32</accession>
<reference evidence="2" key="1">
    <citation type="journal article" date="2011" name="Proc. Natl. Acad. Sci. U.S.A.">
        <title>Genomic insights into the physiology and ecology of the marine filamentous cyanobacterium Lyngbya majuscula.</title>
        <authorList>
            <person name="Jones A.C."/>
            <person name="Monroe E.A."/>
            <person name="Podell S."/>
            <person name="Hess W.R."/>
            <person name="Klages S."/>
            <person name="Esquenazi E."/>
            <person name="Niessen S."/>
            <person name="Hoover H."/>
            <person name="Rothmann M."/>
            <person name="Lasken R.S."/>
            <person name="Yates J.R.III."/>
            <person name="Reinhardt R."/>
            <person name="Kube M."/>
            <person name="Burkart M.D."/>
            <person name="Allen E.E."/>
            <person name="Dorrestein P.C."/>
            <person name="Gerwick W.H."/>
            <person name="Gerwick L."/>
        </authorList>
    </citation>
    <scope>NUCLEOTIDE SEQUENCE [LARGE SCALE GENOMIC DNA]</scope>
    <source>
        <strain evidence="2">3L</strain>
    </source>
</reference>
<evidence type="ECO:0000313" key="1">
    <source>
        <dbReference type="EMBL" id="EGJ34991.1"/>
    </source>
</evidence>
<organism evidence="1 2">
    <name type="scientific">Moorena producens 3L</name>
    <dbReference type="NCBI Taxonomy" id="489825"/>
    <lineage>
        <taxon>Bacteria</taxon>
        <taxon>Bacillati</taxon>
        <taxon>Cyanobacteriota</taxon>
        <taxon>Cyanophyceae</taxon>
        <taxon>Coleofasciculales</taxon>
        <taxon>Coleofasciculaceae</taxon>
        <taxon>Moorena</taxon>
    </lineage>
</organism>
<keyword evidence="2" id="KW-1185">Reference proteome</keyword>
<name>F4XK32_9CYAN</name>
<evidence type="ECO:0008006" key="3">
    <source>
        <dbReference type="Google" id="ProtNLM"/>
    </source>
</evidence>
<proteinExistence type="predicted"/>
<dbReference type="Gene3D" id="3.90.550.10">
    <property type="entry name" value="Spore Coat Polysaccharide Biosynthesis Protein SpsA, Chain A"/>
    <property type="match status" value="1"/>
</dbReference>
<dbReference type="AlphaFoldDB" id="F4XK32"/>
<protein>
    <recommendedName>
        <fullName evidence="3">Hemolytic protein HlpA-like protein</fullName>
    </recommendedName>
</protein>
<evidence type="ECO:0000313" key="2">
    <source>
        <dbReference type="Proteomes" id="UP000003959"/>
    </source>
</evidence>
<dbReference type="eggNOG" id="COG1216">
    <property type="taxonomic scope" value="Bacteria"/>
</dbReference>
<sequence>MKTPVAFIIFKRPDTTERVFEVIRQAKPPKLLVIADGPRADRPGEAEKCAAARAIIERVDWDCEVLENYSDVNMGCCQRVSSGIDWVFNTVEEAIILEDDCLPHPDFFPFCENLLERYRDDERIMLISGSNFLGQWNSDIQSYHFSYYTATWGWASWRRAWNYYDINMSLWSNPEIKNRIRDVLANKEHYKALKKSFEYTLNGKYDTWDYRWTFAILAQSGLSVVPAVNLISNIGFGEDATHTLSTDNELAKLKTLSLNFPIQYNNFTAVDRDYDKNYYENFIKRSKIKKIQKILKKFYNLGKT</sequence>
<dbReference type="SUPFAM" id="SSF53448">
    <property type="entry name" value="Nucleotide-diphospho-sugar transferases"/>
    <property type="match status" value="1"/>
</dbReference>
<dbReference type="Proteomes" id="UP000003959">
    <property type="component" value="Unassembled WGS sequence"/>
</dbReference>
<dbReference type="HOGENOM" id="CLU_054735_0_0_3"/>
<gene>
    <name evidence="1" type="ORF">LYNGBM3L_09320</name>
</gene>
<dbReference type="RefSeq" id="WP_008179252.1">
    <property type="nucleotide sequence ID" value="NZ_GL890825.1"/>
</dbReference>